<feature type="compositionally biased region" description="Basic and acidic residues" evidence="1">
    <location>
        <begin position="25"/>
        <end position="42"/>
    </location>
</feature>
<dbReference type="Pfam" id="PF03544">
    <property type="entry name" value="TonB_C"/>
    <property type="match status" value="1"/>
</dbReference>
<evidence type="ECO:0000313" key="3">
    <source>
        <dbReference type="EMBL" id="RED23927.1"/>
    </source>
</evidence>
<comment type="caution">
    <text evidence="3">The sequence shown here is derived from an EMBL/GenBank/DDBJ whole genome shotgun (WGS) entry which is preliminary data.</text>
</comment>
<feature type="region of interest" description="Disordered" evidence="1">
    <location>
        <begin position="21"/>
        <end position="45"/>
    </location>
</feature>
<gene>
    <name evidence="3" type="ORF">BD847_3006</name>
</gene>
<organism evidence="3 4">
    <name type="scientific">Flavobacterium cutihirudinis</name>
    <dbReference type="NCBI Taxonomy" id="1265740"/>
    <lineage>
        <taxon>Bacteria</taxon>
        <taxon>Pseudomonadati</taxon>
        <taxon>Bacteroidota</taxon>
        <taxon>Flavobacteriia</taxon>
        <taxon>Flavobacteriales</taxon>
        <taxon>Flavobacteriaceae</taxon>
        <taxon>Flavobacterium</taxon>
    </lineage>
</organism>
<dbReference type="Gene3D" id="3.30.1150.10">
    <property type="match status" value="1"/>
</dbReference>
<dbReference type="GO" id="GO:0098797">
    <property type="term" value="C:plasma membrane protein complex"/>
    <property type="evidence" value="ECO:0007669"/>
    <property type="project" value="TreeGrafter"/>
</dbReference>
<dbReference type="OrthoDB" id="1095452at2"/>
<dbReference type="Proteomes" id="UP000257004">
    <property type="component" value="Unassembled WGS sequence"/>
</dbReference>
<dbReference type="AlphaFoldDB" id="A0A3D9FTH7"/>
<evidence type="ECO:0000259" key="2">
    <source>
        <dbReference type="Pfam" id="PF03544"/>
    </source>
</evidence>
<dbReference type="EMBL" id="QRDQ01000009">
    <property type="protein sequence ID" value="RED23927.1"/>
    <property type="molecule type" value="Genomic_DNA"/>
</dbReference>
<accession>A0A3D9FTH7</accession>
<name>A0A3D9FTH7_9FLAO</name>
<protein>
    <submittedName>
        <fullName evidence="3">TonB-like protein</fullName>
    </submittedName>
</protein>
<dbReference type="InterPro" id="IPR051045">
    <property type="entry name" value="TonB-dependent_transducer"/>
</dbReference>
<dbReference type="RefSeq" id="WP_115888985.1">
    <property type="nucleotide sequence ID" value="NZ_QRDQ01000009.1"/>
</dbReference>
<dbReference type="InterPro" id="IPR037682">
    <property type="entry name" value="TonB_C"/>
</dbReference>
<sequence>MKKFLLLILICSAQAIFSQTSQKGNSKDNKTNVLSEDNKQSPEDENQIYNTAGLDVAPQFPGGIEALNGFIKQNFKNPKEGLKGRIYATFIIEKDGSLSDIKILRDLGHETGVEALRVLQLSPKWSPGKQNNKIVRVLYSIPMTIN</sequence>
<dbReference type="GO" id="GO:0031992">
    <property type="term" value="F:energy transducer activity"/>
    <property type="evidence" value="ECO:0007669"/>
    <property type="project" value="TreeGrafter"/>
</dbReference>
<evidence type="ECO:0000256" key="1">
    <source>
        <dbReference type="SAM" id="MobiDB-lite"/>
    </source>
</evidence>
<dbReference type="PANTHER" id="PTHR33446">
    <property type="entry name" value="PROTEIN TONB-RELATED"/>
    <property type="match status" value="1"/>
</dbReference>
<keyword evidence="4" id="KW-1185">Reference proteome</keyword>
<evidence type="ECO:0000313" key="4">
    <source>
        <dbReference type="Proteomes" id="UP000257004"/>
    </source>
</evidence>
<feature type="domain" description="TonB C-terminal" evidence="2">
    <location>
        <begin position="79"/>
        <end position="143"/>
    </location>
</feature>
<dbReference type="PANTHER" id="PTHR33446:SF2">
    <property type="entry name" value="PROTEIN TONB"/>
    <property type="match status" value="1"/>
</dbReference>
<dbReference type="GO" id="GO:0055085">
    <property type="term" value="P:transmembrane transport"/>
    <property type="evidence" value="ECO:0007669"/>
    <property type="project" value="InterPro"/>
</dbReference>
<dbReference type="SUPFAM" id="SSF74653">
    <property type="entry name" value="TolA/TonB C-terminal domain"/>
    <property type="match status" value="1"/>
</dbReference>
<proteinExistence type="predicted"/>
<reference evidence="3 4" key="1">
    <citation type="submission" date="2018-07" db="EMBL/GenBank/DDBJ databases">
        <title>Genomic Encyclopedia of Archaeal and Bacterial Type Strains, Phase II (KMG-II): from individual species to whole genera.</title>
        <authorList>
            <person name="Goeker M."/>
        </authorList>
    </citation>
    <scope>NUCLEOTIDE SEQUENCE [LARGE SCALE GENOMIC DNA]</scope>
    <source>
        <strain evidence="3 4">DSM 25795</strain>
    </source>
</reference>